<reference evidence="3 4" key="1">
    <citation type="submission" date="2020-05" db="EMBL/GenBank/DDBJ databases">
        <title>Identification and distribution of gene clusters putatively required for synthesis of sphingolipid metabolism inhibitors in phylogenetically diverse species of the filamentous fungus Fusarium.</title>
        <authorList>
            <person name="Kim H.-S."/>
            <person name="Busman M."/>
            <person name="Brown D.W."/>
            <person name="Divon H."/>
            <person name="Uhlig S."/>
            <person name="Proctor R.H."/>
        </authorList>
    </citation>
    <scope>NUCLEOTIDE SEQUENCE [LARGE SCALE GENOMIC DNA]</scope>
    <source>
        <strain evidence="3 4">NRRL 53147</strain>
    </source>
</reference>
<keyword evidence="1" id="KW-0732">Signal</keyword>
<keyword evidence="4" id="KW-1185">Reference proteome</keyword>
<feature type="domain" description="Heterokaryon incompatibility" evidence="2">
    <location>
        <begin position="124"/>
        <end position="225"/>
    </location>
</feature>
<feature type="signal peptide" evidence="1">
    <location>
        <begin position="1"/>
        <end position="17"/>
    </location>
</feature>
<name>A0A8H5IW16_9HYPO</name>
<dbReference type="EMBL" id="JAAOAM010000175">
    <property type="protein sequence ID" value="KAF5541756.1"/>
    <property type="molecule type" value="Genomic_DNA"/>
</dbReference>
<feature type="chain" id="PRO_5034180631" evidence="1">
    <location>
        <begin position="18"/>
        <end position="612"/>
    </location>
</feature>
<evidence type="ECO:0000259" key="2">
    <source>
        <dbReference type="Pfam" id="PF06985"/>
    </source>
</evidence>
<proteinExistence type="predicted"/>
<sequence>MGSLCPLCCFLAKIASARHPYPPPGPGDEIKYRLVAMPLPSAFNPLLANAVQDISLYYFKVLGIKTEWSYYRDIPDCCILPVDSNSQNPKWPTFRELDAGSINFEMLRDCRTRQVVDAPRDVTYVAFSYVWGKSHDAEATGKSFNWRSLPEVMPRTIEDAIQVVLGIDLQYLWVDKYCINQSSNTELAQQISIMHKIYNAAFCTIITACGDDASFGLPGVSSLKDPKPVAEASAWASRAWTYQEGLFSRRRLIFTEEQVYFECNNTRCRETVSYDLHYLRDNMDHPRGGLFNGGLAYEPHGGLDKHIEAYSKRSLSFQSDTINALTGVFQLYLMMPTPTRHYWGIPMDYNLHQYSCWPVNSAVIKRKPFTYFKGYVDLAFARGLCWRLDKPSPRRSGFPSWSWAGWTGPLATSYGWGTLSLFGDSEVRIWLQNYDGREERMSEEVVAKIGNCDPVYSGYTPIIRIEAWVVDASLVYVAEGLSNNFETHYNGNNLDPQYFIAAQTPAAPWPCVIRGTIYWPVTLSTRVGDDNELHQEICRKTFTCVLLGKQSAFGLLVQGDGQGVMERLGHVNIRSSYFESEGPFDVVEDDETNRHQDLFNVLPRTRRIILLG</sequence>
<comment type="caution">
    <text evidence="3">The sequence shown here is derived from an EMBL/GenBank/DDBJ whole genome shotgun (WGS) entry which is preliminary data.</text>
</comment>
<dbReference type="AlphaFoldDB" id="A0A8H5IW16"/>
<dbReference type="Proteomes" id="UP000522262">
    <property type="component" value="Unassembled WGS sequence"/>
</dbReference>
<gene>
    <name evidence="3" type="ORF">FMEXI_7804</name>
</gene>
<evidence type="ECO:0000313" key="3">
    <source>
        <dbReference type="EMBL" id="KAF5541756.1"/>
    </source>
</evidence>
<organism evidence="3 4">
    <name type="scientific">Fusarium mexicanum</name>
    <dbReference type="NCBI Taxonomy" id="751941"/>
    <lineage>
        <taxon>Eukaryota</taxon>
        <taxon>Fungi</taxon>
        <taxon>Dikarya</taxon>
        <taxon>Ascomycota</taxon>
        <taxon>Pezizomycotina</taxon>
        <taxon>Sordariomycetes</taxon>
        <taxon>Hypocreomycetidae</taxon>
        <taxon>Hypocreales</taxon>
        <taxon>Nectriaceae</taxon>
        <taxon>Fusarium</taxon>
        <taxon>Fusarium fujikuroi species complex</taxon>
    </lineage>
</organism>
<dbReference type="PANTHER" id="PTHR33112">
    <property type="entry name" value="DOMAIN PROTEIN, PUTATIVE-RELATED"/>
    <property type="match status" value="1"/>
</dbReference>
<dbReference type="InterPro" id="IPR010730">
    <property type="entry name" value="HET"/>
</dbReference>
<evidence type="ECO:0000313" key="4">
    <source>
        <dbReference type="Proteomes" id="UP000522262"/>
    </source>
</evidence>
<evidence type="ECO:0000256" key="1">
    <source>
        <dbReference type="SAM" id="SignalP"/>
    </source>
</evidence>
<dbReference type="Pfam" id="PF06985">
    <property type="entry name" value="HET"/>
    <property type="match status" value="1"/>
</dbReference>
<protein>
    <submittedName>
        <fullName evidence="3">Heterokaryon incompatibility (HET) domain-containing protein</fullName>
    </submittedName>
</protein>
<dbReference type="PANTHER" id="PTHR33112:SF1">
    <property type="entry name" value="HETEROKARYON INCOMPATIBILITY DOMAIN-CONTAINING PROTEIN"/>
    <property type="match status" value="1"/>
</dbReference>
<accession>A0A8H5IW16</accession>